<proteinExistence type="predicted"/>
<gene>
    <name evidence="1" type="ORF">KJF94_02535</name>
</gene>
<protein>
    <recommendedName>
        <fullName evidence="3">Peptidase M12</fullName>
    </recommendedName>
</protein>
<evidence type="ECO:0000313" key="1">
    <source>
        <dbReference type="EMBL" id="QVW24479.1"/>
    </source>
</evidence>
<dbReference type="InterPro" id="IPR024079">
    <property type="entry name" value="MetalloPept_cat_dom_sf"/>
</dbReference>
<dbReference type="SUPFAM" id="SSF55486">
    <property type="entry name" value="Metalloproteases ('zincins'), catalytic domain"/>
    <property type="match status" value="1"/>
</dbReference>
<dbReference type="EMBL" id="CP075566">
    <property type="protein sequence ID" value="QVW24479.1"/>
    <property type="molecule type" value="Genomic_DNA"/>
</dbReference>
<organism evidence="1 2">
    <name type="scientific">Pseudomonas hormoni</name>
    <dbReference type="NCBI Taxonomy" id="3093767"/>
    <lineage>
        <taxon>Bacteria</taxon>
        <taxon>Pseudomonadati</taxon>
        <taxon>Pseudomonadota</taxon>
        <taxon>Gammaproteobacteria</taxon>
        <taxon>Pseudomonadales</taxon>
        <taxon>Pseudomonadaceae</taxon>
        <taxon>Pseudomonas</taxon>
    </lineage>
</organism>
<keyword evidence="2" id="KW-1185">Reference proteome</keyword>
<name>A0ABX8EXJ5_9PSED</name>
<dbReference type="Proteomes" id="UP000681155">
    <property type="component" value="Chromosome"/>
</dbReference>
<dbReference type="Gene3D" id="3.40.390.10">
    <property type="entry name" value="Collagenase (Catalytic Domain)"/>
    <property type="match status" value="1"/>
</dbReference>
<evidence type="ECO:0000313" key="2">
    <source>
        <dbReference type="Proteomes" id="UP000681155"/>
    </source>
</evidence>
<sequence>MNIALFYQAKKTIEPKASYEVAVAENPRNRRVSEPGRKKRAVNRHTHFWAPGRSLRIAFLNGDQDFKDAVKAAANNWLPHINLTFDFIEGNEGDIRIQSEAGIYWSYIGTDALLDTDDPTMYLSPDQHMPEFFAANVMHEFGHALGAEHEHLHPEASIPWNKEAVYASWGVNADADENDPKRQAVDERYFNLLDASEVNHSTYDPLSIMHYEVRQHWTHGDVKIDLNLTLSEKDKAFMEKAYPYSTAENE</sequence>
<dbReference type="RefSeq" id="WP_214380954.1">
    <property type="nucleotide sequence ID" value="NZ_CP075566.1"/>
</dbReference>
<evidence type="ECO:0008006" key="3">
    <source>
        <dbReference type="Google" id="ProtNLM"/>
    </source>
</evidence>
<accession>A0ABX8EXJ5</accession>
<reference evidence="1 2" key="1">
    <citation type="submission" date="2021-05" db="EMBL/GenBank/DDBJ databases">
        <title>Complete genome of the cytokinin-producing biocontrol strain Pseudomonas fluorescens G20-18.</title>
        <authorList>
            <person name="Nielsen T.K."/>
            <person name="Mekureyaw M.F."/>
            <person name="Hansen L.H."/>
            <person name="Nicolaisen M.H."/>
            <person name="Roitsch T.G."/>
            <person name="Hennessy R.C."/>
        </authorList>
    </citation>
    <scope>NUCLEOTIDE SEQUENCE [LARGE SCALE GENOMIC DNA]</scope>
    <source>
        <strain evidence="1 2">G20-18</strain>
    </source>
</reference>